<reference evidence="1 2" key="1">
    <citation type="journal article" date="2015" name="Stand. Genomic Sci.">
        <title>Genomic Encyclopedia of Bacterial and Archaeal Type Strains, Phase III: the genomes of soil and plant-associated and newly described type strains.</title>
        <authorList>
            <person name="Whitman W.B."/>
            <person name="Woyke T."/>
            <person name="Klenk H.P."/>
            <person name="Zhou Y."/>
            <person name="Lilburn T.G."/>
            <person name="Beck B.J."/>
            <person name="De Vos P."/>
            <person name="Vandamme P."/>
            <person name="Eisen J.A."/>
            <person name="Garrity G."/>
            <person name="Hugenholtz P."/>
            <person name="Kyrpides N.C."/>
        </authorList>
    </citation>
    <scope>NUCLEOTIDE SEQUENCE [LARGE SCALE GENOMIC DNA]</scope>
    <source>
        <strain evidence="1 2">CGMCC 1.2546</strain>
    </source>
</reference>
<dbReference type="EMBL" id="VLKT01000032">
    <property type="protein sequence ID" value="TWI30891.1"/>
    <property type="molecule type" value="Genomic_DNA"/>
</dbReference>
<dbReference type="Proteomes" id="UP000317122">
    <property type="component" value="Unassembled WGS sequence"/>
</dbReference>
<organism evidence="1 2">
    <name type="scientific">Mesorhizobium tianshanense</name>
    <dbReference type="NCBI Taxonomy" id="39844"/>
    <lineage>
        <taxon>Bacteria</taxon>
        <taxon>Pseudomonadati</taxon>
        <taxon>Pseudomonadota</taxon>
        <taxon>Alphaproteobacteria</taxon>
        <taxon>Hyphomicrobiales</taxon>
        <taxon>Phyllobacteriaceae</taxon>
        <taxon>Mesorhizobium</taxon>
    </lineage>
</organism>
<accession>A0A562NG35</accession>
<name>A0A562NG35_9HYPH</name>
<sequence length="49" mass="5213">MRRVLSRSSPPPASAPISRETLARVGKAANLDLVFAKNCAAVRLYSAEA</sequence>
<protein>
    <submittedName>
        <fullName evidence="1">Uncharacterized protein</fullName>
    </submittedName>
</protein>
<keyword evidence="2" id="KW-1185">Reference proteome</keyword>
<evidence type="ECO:0000313" key="1">
    <source>
        <dbReference type="EMBL" id="TWI30891.1"/>
    </source>
</evidence>
<dbReference type="AlphaFoldDB" id="A0A562NG35"/>
<evidence type="ECO:0000313" key="2">
    <source>
        <dbReference type="Proteomes" id="UP000317122"/>
    </source>
</evidence>
<comment type="caution">
    <text evidence="1">The sequence shown here is derived from an EMBL/GenBank/DDBJ whole genome shotgun (WGS) entry which is preliminary data.</text>
</comment>
<proteinExistence type="predicted"/>
<gene>
    <name evidence="1" type="ORF">IQ26_04718</name>
</gene>